<dbReference type="SUPFAM" id="SSF55781">
    <property type="entry name" value="GAF domain-like"/>
    <property type="match status" value="1"/>
</dbReference>
<evidence type="ECO:0000313" key="8">
    <source>
        <dbReference type="Proteomes" id="UP001241747"/>
    </source>
</evidence>
<feature type="region of interest" description="Disordered" evidence="4">
    <location>
        <begin position="1"/>
        <end position="44"/>
    </location>
</feature>
<dbReference type="InterPro" id="IPR005471">
    <property type="entry name" value="Tscrpt_reg_IclR_N"/>
</dbReference>
<sequence length="295" mass="32274">MRTSEASRRRAHARGAAVDGTESPAMSPNDTPPPDLDPEGEGKDDRHFVTALARGLEVLACFKRGETFLANHEIADRCKLPRSTVSRLTYTLTKLGYLHFVEEVGKYRLGTQLMALSTVALGGLEVRQIARPAMRELANFSNATVGLAVRDHLSMRYVECLRGPAAISLNIDVGVRMSMVRSSIGRAYISALTEAERVPLFEEIKMLDPLAWPPVRADLEKAMEDHARLGCCCSFGDWQESVSAIAVGFRPGGGLPPMAINCGAPTVISEPRFLLDEVRPRLIEMVRRLDGVMGA</sequence>
<dbReference type="PANTHER" id="PTHR30136">
    <property type="entry name" value="HELIX-TURN-HELIX TRANSCRIPTIONAL REGULATOR, ICLR FAMILY"/>
    <property type="match status" value="1"/>
</dbReference>
<dbReference type="EMBL" id="JAUSVY010000003">
    <property type="protein sequence ID" value="MDQ0504983.1"/>
    <property type="molecule type" value="Genomic_DNA"/>
</dbReference>
<keyword evidence="3" id="KW-0804">Transcription</keyword>
<dbReference type="InterPro" id="IPR029016">
    <property type="entry name" value="GAF-like_dom_sf"/>
</dbReference>
<evidence type="ECO:0000256" key="2">
    <source>
        <dbReference type="ARBA" id="ARBA00023125"/>
    </source>
</evidence>
<dbReference type="InterPro" id="IPR014757">
    <property type="entry name" value="Tscrpt_reg_IclR_C"/>
</dbReference>
<evidence type="ECO:0000256" key="1">
    <source>
        <dbReference type="ARBA" id="ARBA00023015"/>
    </source>
</evidence>
<dbReference type="InterPro" id="IPR036390">
    <property type="entry name" value="WH_DNA-bd_sf"/>
</dbReference>
<dbReference type="SMART" id="SM00346">
    <property type="entry name" value="HTH_ICLR"/>
    <property type="match status" value="1"/>
</dbReference>
<comment type="caution">
    <text evidence="7">The sequence shown here is derived from an EMBL/GenBank/DDBJ whole genome shotgun (WGS) entry which is preliminary data.</text>
</comment>
<keyword evidence="2 7" id="KW-0238">DNA-binding</keyword>
<dbReference type="PROSITE" id="PS51077">
    <property type="entry name" value="HTH_ICLR"/>
    <property type="match status" value="1"/>
</dbReference>
<feature type="domain" description="IclR-ED" evidence="6">
    <location>
        <begin position="112"/>
        <end position="295"/>
    </location>
</feature>
<evidence type="ECO:0000259" key="6">
    <source>
        <dbReference type="PROSITE" id="PS51078"/>
    </source>
</evidence>
<dbReference type="PROSITE" id="PS51078">
    <property type="entry name" value="ICLR_ED"/>
    <property type="match status" value="1"/>
</dbReference>
<dbReference type="InterPro" id="IPR050707">
    <property type="entry name" value="HTH_MetabolicPath_Reg"/>
</dbReference>
<dbReference type="SUPFAM" id="SSF46785">
    <property type="entry name" value="Winged helix' DNA-binding domain"/>
    <property type="match status" value="1"/>
</dbReference>
<dbReference type="Proteomes" id="UP001241747">
    <property type="component" value="Unassembled WGS sequence"/>
</dbReference>
<feature type="domain" description="HTH iclR-type" evidence="5">
    <location>
        <begin position="49"/>
        <end position="111"/>
    </location>
</feature>
<dbReference type="Pfam" id="PF01614">
    <property type="entry name" value="IclR_C"/>
    <property type="match status" value="1"/>
</dbReference>
<dbReference type="GO" id="GO:0003677">
    <property type="term" value="F:DNA binding"/>
    <property type="evidence" value="ECO:0007669"/>
    <property type="project" value="UniProtKB-KW"/>
</dbReference>
<dbReference type="RefSeq" id="WP_237344642.1">
    <property type="nucleotide sequence ID" value="NZ_JABWGX010000005.1"/>
</dbReference>
<accession>A0ABU0LCY0</accession>
<dbReference type="Gene3D" id="1.10.10.10">
    <property type="entry name" value="Winged helix-like DNA-binding domain superfamily/Winged helix DNA-binding domain"/>
    <property type="match status" value="1"/>
</dbReference>
<evidence type="ECO:0000259" key="5">
    <source>
        <dbReference type="PROSITE" id="PS51077"/>
    </source>
</evidence>
<organism evidence="7 8">
    <name type="scientific">Xanthobacter agilis</name>
    <dbReference type="NCBI Taxonomy" id="47492"/>
    <lineage>
        <taxon>Bacteria</taxon>
        <taxon>Pseudomonadati</taxon>
        <taxon>Pseudomonadota</taxon>
        <taxon>Alphaproteobacteria</taxon>
        <taxon>Hyphomicrobiales</taxon>
        <taxon>Xanthobacteraceae</taxon>
        <taxon>Xanthobacter</taxon>
    </lineage>
</organism>
<reference evidence="7 8" key="1">
    <citation type="submission" date="2023-07" db="EMBL/GenBank/DDBJ databases">
        <title>Genomic Encyclopedia of Type Strains, Phase IV (KMG-IV): sequencing the most valuable type-strain genomes for metagenomic binning, comparative biology and taxonomic classification.</title>
        <authorList>
            <person name="Goeker M."/>
        </authorList>
    </citation>
    <scope>NUCLEOTIDE SEQUENCE [LARGE SCALE GENOMIC DNA]</scope>
    <source>
        <strain evidence="7 8">DSM 3770</strain>
    </source>
</reference>
<proteinExistence type="predicted"/>
<keyword evidence="1" id="KW-0805">Transcription regulation</keyword>
<protein>
    <submittedName>
        <fullName evidence="7">DNA-binding IclR family transcriptional regulator</fullName>
    </submittedName>
</protein>
<evidence type="ECO:0000256" key="4">
    <source>
        <dbReference type="SAM" id="MobiDB-lite"/>
    </source>
</evidence>
<name>A0ABU0LCY0_XANAG</name>
<keyword evidence="8" id="KW-1185">Reference proteome</keyword>
<dbReference type="Gene3D" id="3.30.450.40">
    <property type="match status" value="1"/>
</dbReference>
<gene>
    <name evidence="7" type="ORF">QOZ94_001765</name>
</gene>
<dbReference type="InterPro" id="IPR036388">
    <property type="entry name" value="WH-like_DNA-bd_sf"/>
</dbReference>
<evidence type="ECO:0000313" key="7">
    <source>
        <dbReference type="EMBL" id="MDQ0504983.1"/>
    </source>
</evidence>
<dbReference type="PANTHER" id="PTHR30136:SF33">
    <property type="entry name" value="TRANSCRIPTIONAL REGULATORY PROTEIN"/>
    <property type="match status" value="1"/>
</dbReference>
<dbReference type="Pfam" id="PF09339">
    <property type="entry name" value="HTH_IclR"/>
    <property type="match status" value="1"/>
</dbReference>
<evidence type="ECO:0000256" key="3">
    <source>
        <dbReference type="ARBA" id="ARBA00023163"/>
    </source>
</evidence>